<evidence type="ECO:0000256" key="6">
    <source>
        <dbReference type="ARBA" id="ARBA00022989"/>
    </source>
</evidence>
<evidence type="ECO:0000256" key="8">
    <source>
        <dbReference type="SAM" id="MobiDB-lite"/>
    </source>
</evidence>
<keyword evidence="4" id="KW-0812">Transmembrane</keyword>
<feature type="domain" description="Peptidase S54 rhomboid" evidence="9">
    <location>
        <begin position="115"/>
        <end position="157"/>
    </location>
</feature>
<keyword evidence="6" id="KW-1133">Transmembrane helix</keyword>
<evidence type="ECO:0000256" key="5">
    <source>
        <dbReference type="ARBA" id="ARBA00022801"/>
    </source>
</evidence>
<dbReference type="Proteomes" id="UP000002009">
    <property type="component" value="Chromosome 9"/>
</dbReference>
<reference evidence="10 11" key="1">
    <citation type="journal article" date="2009" name="Science">
        <title>Green evolution and dynamic adaptations revealed by genomes of the marine picoeukaryotes Micromonas.</title>
        <authorList>
            <person name="Worden A.Z."/>
            <person name="Lee J.H."/>
            <person name="Mock T."/>
            <person name="Rouze P."/>
            <person name="Simmons M.P."/>
            <person name="Aerts A.L."/>
            <person name="Allen A.E."/>
            <person name="Cuvelier M.L."/>
            <person name="Derelle E."/>
            <person name="Everett M.V."/>
            <person name="Foulon E."/>
            <person name="Grimwood J."/>
            <person name="Gundlach H."/>
            <person name="Henrissat B."/>
            <person name="Napoli C."/>
            <person name="McDonald S.M."/>
            <person name="Parker M.S."/>
            <person name="Rombauts S."/>
            <person name="Salamov A."/>
            <person name="Von Dassow P."/>
            <person name="Badger J.H."/>
            <person name="Coutinho P.M."/>
            <person name="Demir E."/>
            <person name="Dubchak I."/>
            <person name="Gentemann C."/>
            <person name="Eikrem W."/>
            <person name="Gready J.E."/>
            <person name="John U."/>
            <person name="Lanier W."/>
            <person name="Lindquist E.A."/>
            <person name="Lucas S."/>
            <person name="Mayer K.F."/>
            <person name="Moreau H."/>
            <person name="Not F."/>
            <person name="Otillar R."/>
            <person name="Panaud O."/>
            <person name="Pangilinan J."/>
            <person name="Paulsen I."/>
            <person name="Piegu B."/>
            <person name="Poliakov A."/>
            <person name="Robbens S."/>
            <person name="Schmutz J."/>
            <person name="Toulza E."/>
            <person name="Wyss T."/>
            <person name="Zelensky A."/>
            <person name="Zhou K."/>
            <person name="Armbrust E.V."/>
            <person name="Bhattacharya D."/>
            <person name="Goodenough U.W."/>
            <person name="Van de Peer Y."/>
            <person name="Grigoriev I.V."/>
        </authorList>
    </citation>
    <scope>NUCLEOTIDE SEQUENCE [LARGE SCALE GENOMIC DNA]</scope>
    <source>
        <strain evidence="11">RCC299 / NOUM17</strain>
    </source>
</reference>
<dbReference type="KEGG" id="mis:MICPUN_61583"/>
<dbReference type="InterPro" id="IPR022764">
    <property type="entry name" value="Peptidase_S54_rhomboid_dom"/>
</dbReference>
<name>C1ECY1_MICCC</name>
<accession>C1ECY1</accession>
<evidence type="ECO:0000256" key="3">
    <source>
        <dbReference type="ARBA" id="ARBA00022670"/>
    </source>
</evidence>
<keyword evidence="5" id="KW-0378">Hydrolase</keyword>
<keyword evidence="3" id="KW-0645">Protease</keyword>
<dbReference type="PANTHER" id="PTHR43066">
    <property type="entry name" value="RHOMBOID-RELATED PROTEIN"/>
    <property type="match status" value="1"/>
</dbReference>
<dbReference type="PANTHER" id="PTHR43066:SF1">
    <property type="entry name" value="RHOMBOID PROTEIN 2"/>
    <property type="match status" value="1"/>
</dbReference>
<dbReference type="EMBL" id="CP001329">
    <property type="protein sequence ID" value="ACO65660.1"/>
    <property type="molecule type" value="Genomic_DNA"/>
</dbReference>
<gene>
    <name evidence="10" type="ORF">MICPUN_61583</name>
</gene>
<dbReference type="SUPFAM" id="SSF144091">
    <property type="entry name" value="Rhomboid-like"/>
    <property type="match status" value="1"/>
</dbReference>
<sequence>MSGSSRSGTAAPVSTLTDAAERGIARARFSSLGRRYIGPRLPRRQSFDDAARSPELMYALFVSAKTFARVLDAYGAIPPGTLAIVAANVAVFSLPDGVAFGDVCLNPYAVIHLAQLERLVTSAFVHVDAFHLLSNMQGVLQDGSFLESLDGTPRFLARCATLLGLSQCTLVGLSWAERRFYQRGSSASRRADAWLDDAVDRVSKYAYGGNSPGYHVPIRGTSSSSSAPKLLPFYNSGVVGFSGVNFALKVAAAHRRPANSVVLVGGLVPVPARYSAWFELALGTLIVPSAGTFAAHFAGTIAGLISVYAPRMSGFGVLGSSFSGGRNRAYRGRGHRLGGRYLRDDDPGAGGAGGGGRNGRNGRNGRDGRGDDSSPAGATRGSAGRRLGGGDPSNGRNGRNGRNWFARAWGVACAPFARLKVAVDEGAPLVVHGAFALACLVLQRTMARNCPEGLLRRVSIPPIVVPFSLGG</sequence>
<dbReference type="GO" id="GO:0016020">
    <property type="term" value="C:membrane"/>
    <property type="evidence" value="ECO:0007669"/>
    <property type="project" value="UniProtKB-SubCell"/>
</dbReference>
<dbReference type="GeneID" id="8246591"/>
<protein>
    <recommendedName>
        <fullName evidence="9">Peptidase S54 rhomboid domain-containing protein</fullName>
    </recommendedName>
</protein>
<keyword evidence="7" id="KW-0472">Membrane</keyword>
<evidence type="ECO:0000313" key="11">
    <source>
        <dbReference type="Proteomes" id="UP000002009"/>
    </source>
</evidence>
<evidence type="ECO:0000256" key="4">
    <source>
        <dbReference type="ARBA" id="ARBA00022692"/>
    </source>
</evidence>
<dbReference type="AlphaFoldDB" id="C1ECY1"/>
<dbReference type="Gene3D" id="1.20.1540.10">
    <property type="entry name" value="Rhomboid-like"/>
    <property type="match status" value="1"/>
</dbReference>
<dbReference type="eggNOG" id="KOG2632">
    <property type="taxonomic scope" value="Eukaryota"/>
</dbReference>
<evidence type="ECO:0000313" key="10">
    <source>
        <dbReference type="EMBL" id="ACO65660.1"/>
    </source>
</evidence>
<dbReference type="OMA" id="PARYSAW"/>
<evidence type="ECO:0000256" key="1">
    <source>
        <dbReference type="ARBA" id="ARBA00004141"/>
    </source>
</evidence>
<evidence type="ECO:0000256" key="7">
    <source>
        <dbReference type="ARBA" id="ARBA00023136"/>
    </source>
</evidence>
<dbReference type="Pfam" id="PF01694">
    <property type="entry name" value="Rhomboid"/>
    <property type="match status" value="1"/>
</dbReference>
<comment type="subcellular location">
    <subcellularLocation>
        <location evidence="1">Membrane</location>
        <topology evidence="1">Multi-pass membrane protein</topology>
    </subcellularLocation>
</comment>
<dbReference type="RefSeq" id="XP_002504402.1">
    <property type="nucleotide sequence ID" value="XM_002504356.1"/>
</dbReference>
<comment type="similarity">
    <text evidence="2">Belongs to the peptidase S54 family.</text>
</comment>
<evidence type="ECO:0000259" key="9">
    <source>
        <dbReference type="Pfam" id="PF01694"/>
    </source>
</evidence>
<keyword evidence="11" id="KW-1185">Reference proteome</keyword>
<dbReference type="GO" id="GO:0004252">
    <property type="term" value="F:serine-type endopeptidase activity"/>
    <property type="evidence" value="ECO:0007669"/>
    <property type="project" value="InterPro"/>
</dbReference>
<dbReference type="OrthoDB" id="496093at2759"/>
<feature type="compositionally biased region" description="Gly residues" evidence="8">
    <location>
        <begin position="348"/>
        <end position="359"/>
    </location>
</feature>
<proteinExistence type="inferred from homology"/>
<dbReference type="GO" id="GO:0006508">
    <property type="term" value="P:proteolysis"/>
    <property type="evidence" value="ECO:0007669"/>
    <property type="project" value="UniProtKB-KW"/>
</dbReference>
<evidence type="ECO:0000256" key="2">
    <source>
        <dbReference type="ARBA" id="ARBA00009045"/>
    </source>
</evidence>
<dbReference type="InParanoid" id="C1ECY1"/>
<dbReference type="InterPro" id="IPR035952">
    <property type="entry name" value="Rhomboid-like_sf"/>
</dbReference>
<organism evidence="10 11">
    <name type="scientific">Micromonas commoda (strain RCC299 / NOUM17 / CCMP2709)</name>
    <name type="common">Picoplanktonic green alga</name>
    <dbReference type="NCBI Taxonomy" id="296587"/>
    <lineage>
        <taxon>Eukaryota</taxon>
        <taxon>Viridiplantae</taxon>
        <taxon>Chlorophyta</taxon>
        <taxon>Mamiellophyceae</taxon>
        <taxon>Mamiellales</taxon>
        <taxon>Mamiellaceae</taxon>
        <taxon>Micromonas</taxon>
    </lineage>
</organism>
<feature type="region of interest" description="Disordered" evidence="8">
    <location>
        <begin position="336"/>
        <end position="399"/>
    </location>
</feature>